<dbReference type="EMBL" id="JBHLYR010000027">
    <property type="protein sequence ID" value="MFB9991968.1"/>
    <property type="molecule type" value="Genomic_DNA"/>
</dbReference>
<comment type="caution">
    <text evidence="1">The sequence shown here is derived from an EMBL/GenBank/DDBJ whole genome shotgun (WGS) entry which is preliminary data.</text>
</comment>
<sequence length="389" mass="43417">MIILSSLGTGAFREARYQLEGSAEIITTGYFAEAVQRWYPAANVVILATEAALASTNGQVLKERLPHAQTVDIPNAETEAEYWQIFERLAGVIPEGEEVIFDITHGLRSLPMLSFLALSYLKVVKKVVIRQVLYGALELTPRTEGAVTKAVDLTPLIRLLDWAQAANRFQDTGDARLFKPLIREQRNASLNGVADKLESLSQALFYNRTIEAGKLAGELAQKINVARTSEVEQQHRPFLQVLDQLEQSLKQIGFREHDDAVLSLQAQYAQIEWYRTRGHYAQAVALAREWAVSVRSWQATGHLSYEAAARKGAEDWLNAALRSPTQPPEWKPLLLLWDQLTDARNDLMHFGMRPDSARTRADKVELKIKTVLAKLPASVAPLGLNLQGA</sequence>
<evidence type="ECO:0000313" key="2">
    <source>
        <dbReference type="Proteomes" id="UP001589733"/>
    </source>
</evidence>
<dbReference type="InterPro" id="IPR013383">
    <property type="entry name" value="CRISPR-assoc_prot_DxTHG_CS"/>
</dbReference>
<name>A0ABV6AWT0_9DEIO</name>
<keyword evidence="2" id="KW-1185">Reference proteome</keyword>
<dbReference type="Proteomes" id="UP001589733">
    <property type="component" value="Unassembled WGS sequence"/>
</dbReference>
<proteinExistence type="predicted"/>
<reference evidence="1 2" key="1">
    <citation type="submission" date="2024-09" db="EMBL/GenBank/DDBJ databases">
        <authorList>
            <person name="Sun Q."/>
            <person name="Mori K."/>
        </authorList>
    </citation>
    <scope>NUCLEOTIDE SEQUENCE [LARGE SCALE GENOMIC DNA]</scope>
    <source>
        <strain evidence="1 2">JCM 13503</strain>
    </source>
</reference>
<dbReference type="NCBIfam" id="TIGR02221">
    <property type="entry name" value="cas_TM1812"/>
    <property type="match status" value="1"/>
</dbReference>
<gene>
    <name evidence="1" type="primary">csx2</name>
    <name evidence="1" type="ORF">ACFFLM_08350</name>
</gene>
<dbReference type="CDD" id="cd09732">
    <property type="entry name" value="Csx1_III-U"/>
    <property type="match status" value="1"/>
</dbReference>
<protein>
    <submittedName>
        <fullName evidence="1">TIGR02221 family CRISPR-associated protein</fullName>
    </submittedName>
</protein>
<accession>A0ABV6AWT0</accession>
<organism evidence="1 2">
    <name type="scientific">Deinococcus oregonensis</name>
    <dbReference type="NCBI Taxonomy" id="1805970"/>
    <lineage>
        <taxon>Bacteria</taxon>
        <taxon>Thermotogati</taxon>
        <taxon>Deinococcota</taxon>
        <taxon>Deinococci</taxon>
        <taxon>Deinococcales</taxon>
        <taxon>Deinococcaceae</taxon>
        <taxon>Deinococcus</taxon>
    </lineage>
</organism>
<evidence type="ECO:0000313" key="1">
    <source>
        <dbReference type="EMBL" id="MFB9991968.1"/>
    </source>
</evidence>
<dbReference type="NCBIfam" id="TIGR02549">
    <property type="entry name" value="CRISPR_DxTHG"/>
    <property type="match status" value="1"/>
</dbReference>
<dbReference type="InterPro" id="IPR011742">
    <property type="entry name" value="CRISPR-assoc_prot_TM1812"/>
</dbReference>
<dbReference type="SUPFAM" id="SSF160980">
    <property type="entry name" value="SSO1389-like"/>
    <property type="match status" value="1"/>
</dbReference>
<dbReference type="RefSeq" id="WP_380008014.1">
    <property type="nucleotide sequence ID" value="NZ_JBHLYR010000027.1"/>
</dbReference>